<keyword evidence="3 9" id="KW-0812">Transmembrane</keyword>
<dbReference type="PIRSF" id="PIRSF006170">
    <property type="entry name" value="YfgM"/>
    <property type="match status" value="1"/>
</dbReference>
<comment type="similarity">
    <text evidence="7">Belongs to the YfgM family.</text>
</comment>
<evidence type="ECO:0000256" key="3">
    <source>
        <dbReference type="ARBA" id="ARBA00022692"/>
    </source>
</evidence>
<dbReference type="PANTHER" id="PTHR38035">
    <property type="entry name" value="UPF0070 PROTEIN YFGM"/>
    <property type="match status" value="1"/>
</dbReference>
<evidence type="ECO:0000256" key="7">
    <source>
        <dbReference type="ARBA" id="ARBA00024197"/>
    </source>
</evidence>
<comment type="subcellular location">
    <subcellularLocation>
        <location evidence="1">Cell membrane</location>
        <topology evidence="1">Single-pass type II membrane protein</topology>
    </subcellularLocation>
</comment>
<evidence type="ECO:0000256" key="2">
    <source>
        <dbReference type="ARBA" id="ARBA00022475"/>
    </source>
</evidence>
<evidence type="ECO:0000256" key="9">
    <source>
        <dbReference type="SAM" id="Phobius"/>
    </source>
</evidence>
<dbReference type="GO" id="GO:0005886">
    <property type="term" value="C:plasma membrane"/>
    <property type="evidence" value="ECO:0007669"/>
    <property type="project" value="UniProtKB-SubCell"/>
</dbReference>
<name>A0A095T747_9GAMM</name>
<protein>
    <recommendedName>
        <fullName evidence="8">Ancillary SecYEG translocon subunit</fullName>
    </recommendedName>
</protein>
<proteinExistence type="inferred from homology"/>
<dbReference type="Pfam" id="PF09976">
    <property type="entry name" value="TPR_21"/>
    <property type="match status" value="1"/>
</dbReference>
<keyword evidence="6" id="KW-0143">Chaperone</keyword>
<evidence type="ECO:0000313" key="12">
    <source>
        <dbReference type="Proteomes" id="UP000029577"/>
    </source>
</evidence>
<dbReference type="STRING" id="642227.HA49_17500"/>
<evidence type="ECO:0000313" key="11">
    <source>
        <dbReference type="EMBL" id="KGD72502.1"/>
    </source>
</evidence>
<dbReference type="RefSeq" id="WP_038022166.1">
    <property type="nucleotide sequence ID" value="NZ_JPKR02000003.1"/>
</dbReference>
<dbReference type="AlphaFoldDB" id="A0A095T747"/>
<evidence type="ECO:0000259" key="10">
    <source>
        <dbReference type="Pfam" id="PF09976"/>
    </source>
</evidence>
<dbReference type="EMBL" id="JPKR02000003">
    <property type="protein sequence ID" value="KGD72502.1"/>
    <property type="molecule type" value="Genomic_DNA"/>
</dbReference>
<evidence type="ECO:0000256" key="1">
    <source>
        <dbReference type="ARBA" id="ARBA00004401"/>
    </source>
</evidence>
<keyword evidence="5 9" id="KW-0472">Membrane</keyword>
<dbReference type="OrthoDB" id="9789675at2"/>
<gene>
    <name evidence="11" type="ORF">HA49_17500</name>
</gene>
<dbReference type="Gene3D" id="1.25.40.10">
    <property type="entry name" value="Tetratricopeptide repeat domain"/>
    <property type="match status" value="1"/>
</dbReference>
<dbReference type="PANTHER" id="PTHR38035:SF1">
    <property type="entry name" value="ANCILLARY SECYEG TRANSLOCON SUBUNIT"/>
    <property type="match status" value="1"/>
</dbReference>
<dbReference type="InterPro" id="IPR018704">
    <property type="entry name" value="SecYEG/CpoB_TPR"/>
</dbReference>
<sequence>MEVYSNEHEQTDALKHFFANNGKALAAGIVIGIAALGGWRYWVSHQENTALVNSARYQQLTEAMKADKPETLEAVSAFVSQTHGSYGALAAMDLAKVYVDAGQTDKAAQQLQQGIKDTEDANLRAVMGLRLARLQLQQKQADDALKTLDSVKGDSWTAMAADIRGDALLSKGDTQGARAAWSKGIDSDASPALKQMMQMKLNNLS</sequence>
<accession>A0A095T747</accession>
<keyword evidence="2" id="KW-1003">Cell membrane</keyword>
<keyword evidence="12" id="KW-1185">Reference proteome</keyword>
<reference evidence="11" key="1">
    <citation type="submission" date="2014-12" db="EMBL/GenBank/DDBJ databases">
        <title>The draft genome of the Tatumella morbirosei type strain, LMG23360T isolated from pineapple rot.</title>
        <authorList>
            <person name="Smits T.H."/>
            <person name="Palmer M."/>
            <person name="Venter S.N."/>
            <person name="Duffy B."/>
            <person name="Steenkamp E.T."/>
            <person name="Chan W.Y."/>
            <person name="Coutinho T.A."/>
            <person name="Coetzee M.P."/>
            <person name="De Maayer P."/>
        </authorList>
    </citation>
    <scope>NUCLEOTIDE SEQUENCE [LARGE SCALE GENOMIC DNA]</scope>
    <source>
        <strain evidence="11">LMG 23360</strain>
    </source>
</reference>
<comment type="caution">
    <text evidence="11">The sequence shown here is derived from an EMBL/GenBank/DDBJ whole genome shotgun (WGS) entry which is preliminary data.</text>
</comment>
<dbReference type="Proteomes" id="UP000029577">
    <property type="component" value="Unassembled WGS sequence"/>
</dbReference>
<organism evidence="11 12">
    <name type="scientific">Tatumella morbirosei</name>
    <dbReference type="NCBI Taxonomy" id="642227"/>
    <lineage>
        <taxon>Bacteria</taxon>
        <taxon>Pseudomonadati</taxon>
        <taxon>Pseudomonadota</taxon>
        <taxon>Gammaproteobacteria</taxon>
        <taxon>Enterobacterales</taxon>
        <taxon>Erwiniaceae</taxon>
        <taxon>Tatumella</taxon>
    </lineage>
</organism>
<evidence type="ECO:0000256" key="8">
    <source>
        <dbReference type="ARBA" id="ARBA00024235"/>
    </source>
</evidence>
<dbReference type="eggNOG" id="COG2976">
    <property type="taxonomic scope" value="Bacteria"/>
</dbReference>
<evidence type="ECO:0000256" key="6">
    <source>
        <dbReference type="ARBA" id="ARBA00023186"/>
    </source>
</evidence>
<dbReference type="InterPro" id="IPR011990">
    <property type="entry name" value="TPR-like_helical_dom_sf"/>
</dbReference>
<dbReference type="SUPFAM" id="SSF48452">
    <property type="entry name" value="TPR-like"/>
    <property type="match status" value="1"/>
</dbReference>
<evidence type="ECO:0000256" key="5">
    <source>
        <dbReference type="ARBA" id="ARBA00023136"/>
    </source>
</evidence>
<feature type="domain" description="Ancillary SecYEG translocon subunit/Cell division coordinator CpoB TPR" evidence="10">
    <location>
        <begin position="15"/>
        <end position="204"/>
    </location>
</feature>
<dbReference type="InterPro" id="IPR026039">
    <property type="entry name" value="YfgM"/>
</dbReference>
<feature type="transmembrane region" description="Helical" evidence="9">
    <location>
        <begin position="24"/>
        <end position="42"/>
    </location>
</feature>
<keyword evidence="4 9" id="KW-1133">Transmembrane helix</keyword>
<dbReference type="GO" id="GO:0044877">
    <property type="term" value="F:protein-containing complex binding"/>
    <property type="evidence" value="ECO:0007669"/>
    <property type="project" value="InterPro"/>
</dbReference>
<evidence type="ECO:0000256" key="4">
    <source>
        <dbReference type="ARBA" id="ARBA00022989"/>
    </source>
</evidence>